<dbReference type="RefSeq" id="WP_090217908.1">
    <property type="nucleotide sequence ID" value="NZ_FMWG01000004.1"/>
</dbReference>
<feature type="transmembrane region" description="Helical" evidence="5">
    <location>
        <begin position="131"/>
        <end position="155"/>
    </location>
</feature>
<dbReference type="OrthoDB" id="9787346at2"/>
<accession>A0A1G5QIC1</accession>
<keyword evidence="3 5" id="KW-1133">Transmembrane helix</keyword>
<feature type="transmembrane region" description="Helical" evidence="5">
    <location>
        <begin position="225"/>
        <end position="244"/>
    </location>
</feature>
<feature type="transmembrane region" description="Helical" evidence="5">
    <location>
        <begin position="176"/>
        <end position="205"/>
    </location>
</feature>
<dbReference type="GO" id="GO:0016020">
    <property type="term" value="C:membrane"/>
    <property type="evidence" value="ECO:0007669"/>
    <property type="project" value="UniProtKB-SubCell"/>
</dbReference>
<evidence type="ECO:0000256" key="2">
    <source>
        <dbReference type="ARBA" id="ARBA00022692"/>
    </source>
</evidence>
<gene>
    <name evidence="6" type="ORF">SAMN04488118_104174</name>
</gene>
<feature type="transmembrane region" description="Helical" evidence="5">
    <location>
        <begin position="67"/>
        <end position="84"/>
    </location>
</feature>
<dbReference type="STRING" id="1156985.SAMN04488118_104174"/>
<dbReference type="InterPro" id="IPR003689">
    <property type="entry name" value="ZIP"/>
</dbReference>
<comment type="subcellular location">
    <subcellularLocation>
        <location evidence="1">Membrane</location>
        <topology evidence="1">Multi-pass membrane protein</topology>
    </subcellularLocation>
</comment>
<evidence type="ECO:0000313" key="6">
    <source>
        <dbReference type="EMBL" id="SCZ60919.1"/>
    </source>
</evidence>
<sequence>MDPIFYVFLAALVTALATGLGPLPFAIWRGMSPRAVSICNGVAAGLMIAASFSLLQEGVELNPLHTILGLVGGFVFIAISHSIMERFDNFHIGNIQGADAMKMLMIVGIMTLHSAAEGIGVGVAYAGEGNLGTFITAAIAIHNIPEGLAIALVLVPRGAKVWQAMGWSVFSSLPQPLLAVPAFLFVTFFAPFLPIGLGLAAGAMIWMTLSELIPEALENATSPKIASAVTLSIAGMLMFELLLVTL</sequence>
<reference evidence="6 7" key="1">
    <citation type="submission" date="2016-10" db="EMBL/GenBank/DDBJ databases">
        <authorList>
            <person name="de Groot N.N."/>
        </authorList>
    </citation>
    <scope>NUCLEOTIDE SEQUENCE [LARGE SCALE GENOMIC DNA]</scope>
    <source>
        <strain evidence="6 7">U95</strain>
    </source>
</reference>
<evidence type="ECO:0000256" key="1">
    <source>
        <dbReference type="ARBA" id="ARBA00004141"/>
    </source>
</evidence>
<protein>
    <submittedName>
        <fullName evidence="6">Zinc transporter ZupT</fullName>
    </submittedName>
</protein>
<organism evidence="6 7">
    <name type="scientific">Epibacterium ulvae</name>
    <dbReference type="NCBI Taxonomy" id="1156985"/>
    <lineage>
        <taxon>Bacteria</taxon>
        <taxon>Pseudomonadati</taxon>
        <taxon>Pseudomonadota</taxon>
        <taxon>Alphaproteobacteria</taxon>
        <taxon>Rhodobacterales</taxon>
        <taxon>Roseobacteraceae</taxon>
        <taxon>Epibacterium</taxon>
    </lineage>
</organism>
<evidence type="ECO:0000256" key="4">
    <source>
        <dbReference type="ARBA" id="ARBA00023136"/>
    </source>
</evidence>
<keyword evidence="2 5" id="KW-0812">Transmembrane</keyword>
<dbReference type="EMBL" id="FMWG01000004">
    <property type="protein sequence ID" value="SCZ60919.1"/>
    <property type="molecule type" value="Genomic_DNA"/>
</dbReference>
<keyword evidence="7" id="KW-1185">Reference proteome</keyword>
<dbReference type="PANTHER" id="PTHR11040">
    <property type="entry name" value="ZINC/IRON TRANSPORTER"/>
    <property type="match status" value="1"/>
</dbReference>
<dbReference type="Proteomes" id="UP000198767">
    <property type="component" value="Unassembled WGS sequence"/>
</dbReference>
<name>A0A1G5QIC1_9RHOB</name>
<evidence type="ECO:0000313" key="7">
    <source>
        <dbReference type="Proteomes" id="UP000198767"/>
    </source>
</evidence>
<feature type="transmembrane region" description="Helical" evidence="5">
    <location>
        <begin position="6"/>
        <end position="28"/>
    </location>
</feature>
<proteinExistence type="predicted"/>
<feature type="transmembrane region" description="Helical" evidence="5">
    <location>
        <begin position="35"/>
        <end position="55"/>
    </location>
</feature>
<feature type="transmembrane region" description="Helical" evidence="5">
    <location>
        <begin position="104"/>
        <end position="125"/>
    </location>
</feature>
<dbReference type="Pfam" id="PF02535">
    <property type="entry name" value="Zip"/>
    <property type="match status" value="1"/>
</dbReference>
<dbReference type="GO" id="GO:0005385">
    <property type="term" value="F:zinc ion transmembrane transporter activity"/>
    <property type="evidence" value="ECO:0007669"/>
    <property type="project" value="TreeGrafter"/>
</dbReference>
<keyword evidence="4 5" id="KW-0472">Membrane</keyword>
<dbReference type="AlphaFoldDB" id="A0A1G5QIC1"/>
<evidence type="ECO:0000256" key="3">
    <source>
        <dbReference type="ARBA" id="ARBA00022989"/>
    </source>
</evidence>
<dbReference type="PANTHER" id="PTHR11040:SF70">
    <property type="entry name" value="OS05G0316100 PROTEIN"/>
    <property type="match status" value="1"/>
</dbReference>
<evidence type="ECO:0000256" key="5">
    <source>
        <dbReference type="SAM" id="Phobius"/>
    </source>
</evidence>